<dbReference type="AlphaFoldDB" id="A0A1A2TDG5"/>
<gene>
    <name evidence="1" type="ORF">A5683_01880</name>
</gene>
<organism evidence="1 2">
    <name type="scientific">Mycobacterium mantenii</name>
    <dbReference type="NCBI Taxonomy" id="560555"/>
    <lineage>
        <taxon>Bacteria</taxon>
        <taxon>Bacillati</taxon>
        <taxon>Actinomycetota</taxon>
        <taxon>Actinomycetes</taxon>
        <taxon>Mycobacteriales</taxon>
        <taxon>Mycobacteriaceae</taxon>
        <taxon>Mycobacterium</taxon>
        <taxon>Mycobacterium avium complex (MAC)</taxon>
    </lineage>
</organism>
<protein>
    <submittedName>
        <fullName evidence="1">Uncharacterized protein</fullName>
    </submittedName>
</protein>
<sequence length="97" mass="10758">MLATLDWHEITCQSDAGCTSRASHVVHRHAVDGCNRPALDPLGNSVGILCTGCLRDLQTEVLRQLDRIRSTPHAYCLTCGRPVHKLSQALRVTDLRR</sequence>
<reference evidence="1 2" key="1">
    <citation type="submission" date="2016-06" db="EMBL/GenBank/DDBJ databases">
        <authorList>
            <person name="Kjaerup R.B."/>
            <person name="Dalgaard T.S."/>
            <person name="Juul-Madsen H.R."/>
        </authorList>
    </citation>
    <scope>NUCLEOTIDE SEQUENCE [LARGE SCALE GENOMIC DNA]</scope>
    <source>
        <strain evidence="1 2">E152</strain>
    </source>
</reference>
<dbReference type="EMBL" id="LZJU01000101">
    <property type="protein sequence ID" value="OBH74453.1"/>
    <property type="molecule type" value="Genomic_DNA"/>
</dbReference>
<evidence type="ECO:0000313" key="2">
    <source>
        <dbReference type="Proteomes" id="UP000092389"/>
    </source>
</evidence>
<evidence type="ECO:0000313" key="1">
    <source>
        <dbReference type="EMBL" id="OBH74453.1"/>
    </source>
</evidence>
<dbReference type="OrthoDB" id="4739078at2"/>
<proteinExistence type="predicted"/>
<name>A0A1A2TDG5_MYCNT</name>
<comment type="caution">
    <text evidence="1">The sequence shown here is derived from an EMBL/GenBank/DDBJ whole genome shotgun (WGS) entry which is preliminary data.</text>
</comment>
<accession>A0A1A2TDG5</accession>
<dbReference type="Proteomes" id="UP000092389">
    <property type="component" value="Unassembled WGS sequence"/>
</dbReference>